<evidence type="ECO:0000313" key="3">
    <source>
        <dbReference type="Proteomes" id="UP001190700"/>
    </source>
</evidence>
<evidence type="ECO:0000256" key="1">
    <source>
        <dbReference type="SAM" id="MobiDB-lite"/>
    </source>
</evidence>
<protein>
    <submittedName>
        <fullName evidence="2">Uncharacterized protein</fullName>
    </submittedName>
</protein>
<proteinExistence type="predicted"/>
<organism evidence="2 3">
    <name type="scientific">Cymbomonas tetramitiformis</name>
    <dbReference type="NCBI Taxonomy" id="36881"/>
    <lineage>
        <taxon>Eukaryota</taxon>
        <taxon>Viridiplantae</taxon>
        <taxon>Chlorophyta</taxon>
        <taxon>Pyramimonadophyceae</taxon>
        <taxon>Pyramimonadales</taxon>
        <taxon>Pyramimonadaceae</taxon>
        <taxon>Cymbomonas</taxon>
    </lineage>
</organism>
<comment type="caution">
    <text evidence="2">The sequence shown here is derived from an EMBL/GenBank/DDBJ whole genome shotgun (WGS) entry which is preliminary data.</text>
</comment>
<reference evidence="2 3" key="1">
    <citation type="journal article" date="2015" name="Genome Biol. Evol.">
        <title>Comparative Genomics of a Bacterivorous Green Alga Reveals Evolutionary Causalities and Consequences of Phago-Mixotrophic Mode of Nutrition.</title>
        <authorList>
            <person name="Burns J.A."/>
            <person name="Paasch A."/>
            <person name="Narechania A."/>
            <person name="Kim E."/>
        </authorList>
    </citation>
    <scope>NUCLEOTIDE SEQUENCE [LARGE SCALE GENOMIC DNA]</scope>
    <source>
        <strain evidence="2 3">PLY_AMNH</strain>
    </source>
</reference>
<name>A0AAE0FGK2_9CHLO</name>
<feature type="compositionally biased region" description="Low complexity" evidence="1">
    <location>
        <begin position="271"/>
        <end position="285"/>
    </location>
</feature>
<evidence type="ECO:0000313" key="2">
    <source>
        <dbReference type="EMBL" id="KAK3258936.1"/>
    </source>
</evidence>
<keyword evidence="3" id="KW-1185">Reference proteome</keyword>
<gene>
    <name evidence="2" type="ORF">CYMTET_32041</name>
</gene>
<feature type="compositionally biased region" description="Polar residues" evidence="1">
    <location>
        <begin position="240"/>
        <end position="249"/>
    </location>
</feature>
<dbReference type="AlphaFoldDB" id="A0AAE0FGK2"/>
<feature type="region of interest" description="Disordered" evidence="1">
    <location>
        <begin position="44"/>
        <end position="64"/>
    </location>
</feature>
<dbReference type="Proteomes" id="UP001190700">
    <property type="component" value="Unassembled WGS sequence"/>
</dbReference>
<dbReference type="EMBL" id="LGRX02019138">
    <property type="protein sequence ID" value="KAK3258936.1"/>
    <property type="molecule type" value="Genomic_DNA"/>
</dbReference>
<sequence length="775" mass="85124">MYSGRNQELNVERLPAWRDQFRHQMDKPPPPIRRRHRRLNNLSTFPPQIRHDHRRHRQSGAHSDDEILTTPARGEWALARQRRGAALTRRRKQYHRTRGVRGGDLARERLYDSYSDGYDSYDLYNHDHGCISDSDAGPYQVRHGVRAGAGQRRRHQPVLAEVALRQLYVRQPWVQQALRGVAPASAQVPLVDGMRDDWSILEGASGNFRGSPIGRALARPHTHAGAAASLPAGRHPGLTTPVQLGQSQPVEEGGEGTVSVRRKDIEHPGQAAGRSATGVSTGATAGAQHWEAELGTRAEVVGEQVDAFQRVSRWLEGPGETAAVQWFVGRGDVSCRELASLIGHELVDASVPEMRYLHAVLEVSAGVSSGGAALSHNEMKHACHVGAAAERLLLTPEGVGQVMQVMDEVEYLVEVDYAHMAGIFAGFQRDECQGMTGGQATEWGRLDLPRLGRFLTQILPEARPINLVLLLAAAHLHAVALAREAGGPPTVSLEELLDVEATLARATTSRELAYPGELRCGRGASGALAWLTPGSAAEQLEMYYRWTHIERSQLLSYWSSAEMKKREAEASKKASAAADKRVAKDKGMMRGAVWLFGGESGERCQELAERKIELAKAQFEREYNTYADLIERVKAPGKYTVTVAPPITDAAKAAQANNTLDKALGDYVTKLNQYSKAVKNQPASGLAEVNRIGSSSYQGQNIFHQQYLTAADAVLQHPECPAPREEQVHYPDPISFFQQCTEAFTYSVGPKVVQKVILDNGMAPCIDQRKGEVSL</sequence>
<feature type="region of interest" description="Disordered" evidence="1">
    <location>
        <begin position="266"/>
        <end position="285"/>
    </location>
</feature>
<accession>A0AAE0FGK2</accession>
<feature type="region of interest" description="Disordered" evidence="1">
    <location>
        <begin position="219"/>
        <end position="258"/>
    </location>
</feature>